<keyword evidence="4" id="KW-0804">Transcription</keyword>
<dbReference type="InterPro" id="IPR039538">
    <property type="entry name" value="BetI_C"/>
</dbReference>
<dbReference type="InterPro" id="IPR036271">
    <property type="entry name" value="Tet_transcr_reg_TetR-rel_C_sf"/>
</dbReference>
<gene>
    <name evidence="7" type="ORF">FM119_08365</name>
</gene>
<dbReference type="Proteomes" id="UP000196778">
    <property type="component" value="Unassembled WGS sequence"/>
</dbReference>
<protein>
    <submittedName>
        <fullName evidence="7">Transcriptional regulator, TetR family</fullName>
    </submittedName>
</protein>
<organism evidence="7 8">
    <name type="scientific">Mycetocola reblochoni REB411</name>
    <dbReference type="NCBI Taxonomy" id="1255698"/>
    <lineage>
        <taxon>Bacteria</taxon>
        <taxon>Bacillati</taxon>
        <taxon>Actinomycetota</taxon>
        <taxon>Actinomycetes</taxon>
        <taxon>Micrococcales</taxon>
        <taxon>Microbacteriaceae</taxon>
        <taxon>Mycetocola</taxon>
    </lineage>
</organism>
<evidence type="ECO:0000256" key="2">
    <source>
        <dbReference type="ARBA" id="ARBA00023015"/>
    </source>
</evidence>
<evidence type="ECO:0000313" key="8">
    <source>
        <dbReference type="Proteomes" id="UP000196778"/>
    </source>
</evidence>
<feature type="DNA-binding region" description="H-T-H motif" evidence="5">
    <location>
        <begin position="30"/>
        <end position="49"/>
    </location>
</feature>
<dbReference type="PANTHER" id="PTHR30055:SF228">
    <property type="entry name" value="TRANSCRIPTIONAL REGULATOR-RELATED"/>
    <property type="match status" value="1"/>
</dbReference>
<dbReference type="InterPro" id="IPR001647">
    <property type="entry name" value="HTH_TetR"/>
</dbReference>
<evidence type="ECO:0000259" key="6">
    <source>
        <dbReference type="PROSITE" id="PS50977"/>
    </source>
</evidence>
<dbReference type="GO" id="GO:0000976">
    <property type="term" value="F:transcription cis-regulatory region binding"/>
    <property type="evidence" value="ECO:0007669"/>
    <property type="project" value="TreeGrafter"/>
</dbReference>
<dbReference type="PROSITE" id="PS50977">
    <property type="entry name" value="HTH_TETR_2"/>
    <property type="match status" value="1"/>
</dbReference>
<sequence>MTRTRDDDRRERLSAATWTVLARDGVSGLTLRAVAAEAGCTTGLVLHAFADKRALLLHARELLHSRGTSHADALDDGTRGPADVLRLFLLRSVDAGPGEDDGTDRNEDARVWLGFLAASLSDPVLAERHRQGNHAFLGRCAALIGRALPELGERECEERALALSATVEGLNTLSTADPDRYDRRVRRSAVDGAIRTALAPRP</sequence>
<dbReference type="InterPro" id="IPR009057">
    <property type="entry name" value="Homeodomain-like_sf"/>
</dbReference>
<keyword evidence="1" id="KW-0678">Repressor</keyword>
<dbReference type="OrthoDB" id="9816296at2"/>
<dbReference type="InterPro" id="IPR050109">
    <property type="entry name" value="HTH-type_TetR-like_transc_reg"/>
</dbReference>
<evidence type="ECO:0000256" key="5">
    <source>
        <dbReference type="PROSITE-ProRule" id="PRU00335"/>
    </source>
</evidence>
<dbReference type="PANTHER" id="PTHR30055">
    <property type="entry name" value="HTH-TYPE TRANSCRIPTIONAL REGULATOR RUTR"/>
    <property type="match status" value="1"/>
</dbReference>
<dbReference type="Pfam" id="PF13977">
    <property type="entry name" value="TetR_C_6"/>
    <property type="match status" value="1"/>
</dbReference>
<evidence type="ECO:0000256" key="4">
    <source>
        <dbReference type="ARBA" id="ARBA00023163"/>
    </source>
</evidence>
<evidence type="ECO:0000256" key="3">
    <source>
        <dbReference type="ARBA" id="ARBA00023125"/>
    </source>
</evidence>
<accession>A0A1R4JMT3</accession>
<dbReference type="Pfam" id="PF00440">
    <property type="entry name" value="TetR_N"/>
    <property type="match status" value="1"/>
</dbReference>
<dbReference type="EMBL" id="FUKR01000048">
    <property type="protein sequence ID" value="SJN33336.1"/>
    <property type="molecule type" value="Genomic_DNA"/>
</dbReference>
<dbReference type="SUPFAM" id="SSF46689">
    <property type="entry name" value="Homeodomain-like"/>
    <property type="match status" value="1"/>
</dbReference>
<dbReference type="SUPFAM" id="SSF48498">
    <property type="entry name" value="Tetracyclin repressor-like, C-terminal domain"/>
    <property type="match status" value="1"/>
</dbReference>
<name>A0A1R4JMT3_9MICO</name>
<dbReference type="GO" id="GO:0003700">
    <property type="term" value="F:DNA-binding transcription factor activity"/>
    <property type="evidence" value="ECO:0007669"/>
    <property type="project" value="TreeGrafter"/>
</dbReference>
<dbReference type="Gene3D" id="1.10.357.10">
    <property type="entry name" value="Tetracycline Repressor, domain 2"/>
    <property type="match status" value="1"/>
</dbReference>
<feature type="domain" description="HTH tetR-type" evidence="6">
    <location>
        <begin position="7"/>
        <end position="67"/>
    </location>
</feature>
<dbReference type="RefSeq" id="WP_087137215.1">
    <property type="nucleotide sequence ID" value="NZ_FUKR01000048.1"/>
</dbReference>
<keyword evidence="2" id="KW-0805">Transcription regulation</keyword>
<evidence type="ECO:0000256" key="1">
    <source>
        <dbReference type="ARBA" id="ARBA00022491"/>
    </source>
</evidence>
<keyword evidence="8" id="KW-1185">Reference proteome</keyword>
<proteinExistence type="predicted"/>
<evidence type="ECO:0000313" key="7">
    <source>
        <dbReference type="EMBL" id="SJN33336.1"/>
    </source>
</evidence>
<dbReference type="AlphaFoldDB" id="A0A1R4JMT3"/>
<reference evidence="8" key="1">
    <citation type="submission" date="2017-02" db="EMBL/GenBank/DDBJ databases">
        <authorList>
            <person name="Dridi B."/>
        </authorList>
    </citation>
    <scope>NUCLEOTIDE SEQUENCE [LARGE SCALE GENOMIC DNA]</scope>
    <source>
        <strain evidence="8">EB411</strain>
    </source>
</reference>
<keyword evidence="3 5" id="KW-0238">DNA-binding</keyword>